<organism evidence="1 2">
    <name type="scientific">Leptolyngbya boryana NIES-2135</name>
    <dbReference type="NCBI Taxonomy" id="1973484"/>
    <lineage>
        <taxon>Bacteria</taxon>
        <taxon>Bacillati</taxon>
        <taxon>Cyanobacteriota</taxon>
        <taxon>Cyanophyceae</taxon>
        <taxon>Leptolyngbyales</taxon>
        <taxon>Leptolyngbyaceae</taxon>
        <taxon>Leptolyngbya group</taxon>
        <taxon>Leptolyngbya</taxon>
    </lineage>
</organism>
<sequence length="128" mass="14274">MKIDLSKVNRAIEGAFKATVEQYAENCTEAIDAEIWRWDGITLRKSGEVATSPRTIRDTDELRDSQEVSFPDANTAIVEYTAEHAANVHEGIDSNGNPTPARPWLEHAAANTDFQGIMTTELRKRLKS</sequence>
<name>A0A1Z4JGQ0_LEPBY</name>
<accession>A0A1Z4JGQ0</accession>
<dbReference type="AlphaFoldDB" id="A0A1Z4JGQ0"/>
<reference evidence="1 2" key="1">
    <citation type="submission" date="2017-06" db="EMBL/GenBank/DDBJ databases">
        <title>Genome sequencing of cyanobaciteial culture collection at National Institute for Environmental Studies (NIES).</title>
        <authorList>
            <person name="Hirose Y."/>
            <person name="Shimura Y."/>
            <person name="Fujisawa T."/>
            <person name="Nakamura Y."/>
            <person name="Kawachi M."/>
        </authorList>
    </citation>
    <scope>NUCLEOTIDE SEQUENCE [LARGE SCALE GENOMIC DNA]</scope>
    <source>
        <strain evidence="1 2">NIES-2135</strain>
    </source>
</reference>
<evidence type="ECO:0008006" key="3">
    <source>
        <dbReference type="Google" id="ProtNLM"/>
    </source>
</evidence>
<proteinExistence type="predicted"/>
<evidence type="ECO:0000313" key="1">
    <source>
        <dbReference type="EMBL" id="BAY55828.1"/>
    </source>
</evidence>
<evidence type="ECO:0000313" key="2">
    <source>
        <dbReference type="Proteomes" id="UP000217895"/>
    </source>
</evidence>
<gene>
    <name evidence="1" type="ORF">NIES2135_26520</name>
</gene>
<dbReference type="EMBL" id="AP018203">
    <property type="protein sequence ID" value="BAY55828.1"/>
    <property type="molecule type" value="Genomic_DNA"/>
</dbReference>
<dbReference type="Proteomes" id="UP000217895">
    <property type="component" value="Chromosome"/>
</dbReference>
<protein>
    <recommendedName>
        <fullName evidence="3">HK97 gp10 family phage protein</fullName>
    </recommendedName>
</protein>
<keyword evidence="2" id="KW-1185">Reference proteome</keyword>